<dbReference type="EMBL" id="PDOB01000015">
    <property type="protein sequence ID" value="PIL39664.1"/>
    <property type="molecule type" value="Genomic_DNA"/>
</dbReference>
<gene>
    <name evidence="2" type="ORF">CR103_11220</name>
</gene>
<comment type="caution">
    <text evidence="2">The sequence shown here is derived from an EMBL/GenBank/DDBJ whole genome shotgun (WGS) entry which is preliminary data.</text>
</comment>
<keyword evidence="3" id="KW-1185">Reference proteome</keyword>
<dbReference type="InterPro" id="IPR021457">
    <property type="entry name" value="DUF3108"/>
</dbReference>
<feature type="region of interest" description="Disordered" evidence="1">
    <location>
        <begin position="61"/>
        <end position="95"/>
    </location>
</feature>
<evidence type="ECO:0000313" key="3">
    <source>
        <dbReference type="Proteomes" id="UP000228593"/>
    </source>
</evidence>
<feature type="compositionally biased region" description="Low complexity" evidence="1">
    <location>
        <begin position="68"/>
        <end position="83"/>
    </location>
</feature>
<accession>A0A2G8T0X0</accession>
<dbReference type="Proteomes" id="UP000228593">
    <property type="component" value="Unassembled WGS sequence"/>
</dbReference>
<dbReference type="Pfam" id="PF11306">
    <property type="entry name" value="DUF3108"/>
    <property type="match status" value="1"/>
</dbReference>
<dbReference type="OrthoDB" id="8526020at2"/>
<evidence type="ECO:0008006" key="4">
    <source>
        <dbReference type="Google" id="ProtNLM"/>
    </source>
</evidence>
<name>A0A2G8T0X0_9BURK</name>
<proteinExistence type="predicted"/>
<dbReference type="RefSeq" id="WP_099916080.1">
    <property type="nucleotide sequence ID" value="NZ_BMHS01000022.1"/>
</dbReference>
<feature type="region of interest" description="Disordered" evidence="1">
    <location>
        <begin position="114"/>
        <end position="147"/>
    </location>
</feature>
<reference evidence="2 3" key="1">
    <citation type="submission" date="2017-10" db="EMBL/GenBank/DDBJ databases">
        <title>Massilia psychrophilum sp. nov., a novel purple-pigmented bacterium isolated from Tianshan glacier, Xinjiang Municipality, China.</title>
        <authorList>
            <person name="Wang H."/>
        </authorList>
    </citation>
    <scope>NUCLEOTIDE SEQUENCE [LARGE SCALE GENOMIC DNA]</scope>
    <source>
        <strain evidence="2 3">JCM 30813</strain>
    </source>
</reference>
<sequence length="368" mass="38590">MTIAFFLSSRRRALGLCALSVGLHVAALWWTAPRIGAAGTRPQPRLPVAIQVRLVAAPSPEPQRVRKLPATAAKPAASGALASRQGGAAETVSDVQSEQPITVEAGGPAIAAAGAVAESAESAESAEPQPALPAAAPLAQPQPQPYRVDMPPSASITLDVARTDADGTAWSGEAVIAWRLDGDSYRMRVEAGVRVLVTRINLVVLESEGKVGETGFAPATLIEKRRGRAPTTTHFSERDGRITFSNGSAAALLPGAQDKATLPLQLAAIARAGSGQIDGGIEVPVGADRDASLYRFVVLGQELLDTRLGKLPTWHLSRPPRAGAYGSRLDIWLAPDYGWYPVQIRNIEASGAVTTQTANKIVITDAEF</sequence>
<evidence type="ECO:0000313" key="2">
    <source>
        <dbReference type="EMBL" id="PIL39664.1"/>
    </source>
</evidence>
<dbReference type="AlphaFoldDB" id="A0A2G8T0X0"/>
<protein>
    <recommendedName>
        <fullName evidence="4">DUF3108 domain-containing protein</fullName>
    </recommendedName>
</protein>
<feature type="compositionally biased region" description="Low complexity" evidence="1">
    <location>
        <begin position="114"/>
        <end position="141"/>
    </location>
</feature>
<organism evidence="2 3">
    <name type="scientific">Massilia psychrophila</name>
    <dbReference type="NCBI Taxonomy" id="1603353"/>
    <lineage>
        <taxon>Bacteria</taxon>
        <taxon>Pseudomonadati</taxon>
        <taxon>Pseudomonadota</taxon>
        <taxon>Betaproteobacteria</taxon>
        <taxon>Burkholderiales</taxon>
        <taxon>Oxalobacteraceae</taxon>
        <taxon>Telluria group</taxon>
        <taxon>Massilia</taxon>
    </lineage>
</organism>
<evidence type="ECO:0000256" key="1">
    <source>
        <dbReference type="SAM" id="MobiDB-lite"/>
    </source>
</evidence>